<name>A0A327VWW1_9BACT</name>
<keyword evidence="1" id="KW-0472">Membrane</keyword>
<organism evidence="2 3">
    <name type="scientific">Chitinophaga dinghuensis</name>
    <dbReference type="NCBI Taxonomy" id="1539050"/>
    <lineage>
        <taxon>Bacteria</taxon>
        <taxon>Pseudomonadati</taxon>
        <taxon>Bacteroidota</taxon>
        <taxon>Chitinophagia</taxon>
        <taxon>Chitinophagales</taxon>
        <taxon>Chitinophagaceae</taxon>
        <taxon>Chitinophaga</taxon>
    </lineage>
</organism>
<proteinExistence type="predicted"/>
<dbReference type="OrthoDB" id="104925at2"/>
<feature type="transmembrane region" description="Helical" evidence="1">
    <location>
        <begin position="181"/>
        <end position="201"/>
    </location>
</feature>
<feature type="transmembrane region" description="Helical" evidence="1">
    <location>
        <begin position="7"/>
        <end position="23"/>
    </location>
</feature>
<feature type="transmembrane region" description="Helical" evidence="1">
    <location>
        <begin position="208"/>
        <end position="233"/>
    </location>
</feature>
<sequence>MKQNKPLYFAWIFLTALLVYSWIRISQLTGGHFCYSLDDAFIHMAVAKNFGLHGVWGITPDAYGSASSSPLFTVILAIIFRTGVNGYMVGFWINVVAAYWLLYSVHRVLLKYAMPATGRLLVLFSLIILLPFTVIILTGMEHLLHLWFSLLFLQTVVEMISEDRISTKQMLLSGAYGALMVGARFEALFLLGAAGLLLLYFRKIKVALIMGILAVLPVVLFAVISVAYGGYILPNSVLLKSSGGAAGPGSMAQALQEVLIYRLMYGNSTVQGLFHSDASKAYASSISGTSLIRVLIIVPVLVLLVKAKGAGARAQQAMYFGIVLTIACALHMALAAVGWMFRYEAYLVGLAIISIALLLWSIWPQVVSWYQGIGLPQKAILCLLLFFAGSPFLARAVAGYRVQHRACRNIYEQQVQMGTFLKQYYGGVSVAANDIGAVSFLSDSRIMDVWGLGNNEIARSKLTGTYSNDYLKTFLNKEGVKVAVIYKDWYGPALYNKWTEVGSWAIQDNVVCADRIVHFFALDSTDAPALRKHLEAFKASLPASVEAKVY</sequence>
<comment type="caution">
    <text evidence="2">The sequence shown here is derived from an EMBL/GenBank/DDBJ whole genome shotgun (WGS) entry which is preliminary data.</text>
</comment>
<protein>
    <recommendedName>
        <fullName evidence="4">4-amino-4-deoxy-L-arabinose transferase-like glycosyltransferase</fullName>
    </recommendedName>
</protein>
<dbReference type="EMBL" id="QLMA01000005">
    <property type="protein sequence ID" value="RAJ79952.1"/>
    <property type="molecule type" value="Genomic_DNA"/>
</dbReference>
<keyword evidence="3" id="KW-1185">Reference proteome</keyword>
<keyword evidence="1" id="KW-0812">Transmembrane</keyword>
<feature type="transmembrane region" description="Helical" evidence="1">
    <location>
        <begin position="317"/>
        <end position="339"/>
    </location>
</feature>
<dbReference type="AlphaFoldDB" id="A0A327VWW1"/>
<feature type="transmembrane region" description="Helical" evidence="1">
    <location>
        <begin position="345"/>
        <end position="367"/>
    </location>
</feature>
<evidence type="ECO:0000256" key="1">
    <source>
        <dbReference type="SAM" id="Phobius"/>
    </source>
</evidence>
<reference evidence="2 3" key="1">
    <citation type="submission" date="2018-06" db="EMBL/GenBank/DDBJ databases">
        <title>Genomic Encyclopedia of Archaeal and Bacterial Type Strains, Phase II (KMG-II): from individual species to whole genera.</title>
        <authorList>
            <person name="Goeker M."/>
        </authorList>
    </citation>
    <scope>NUCLEOTIDE SEQUENCE [LARGE SCALE GENOMIC DNA]</scope>
    <source>
        <strain evidence="2 3">DSM 29821</strain>
    </source>
</reference>
<feature type="transmembrane region" description="Helical" evidence="1">
    <location>
        <begin position="379"/>
        <end position="398"/>
    </location>
</feature>
<feature type="transmembrane region" description="Helical" evidence="1">
    <location>
        <begin position="281"/>
        <end position="305"/>
    </location>
</feature>
<feature type="transmembrane region" description="Helical" evidence="1">
    <location>
        <begin position="62"/>
        <end position="80"/>
    </location>
</feature>
<gene>
    <name evidence="2" type="ORF">CLV59_10557</name>
</gene>
<dbReference type="RefSeq" id="WP_111592986.1">
    <property type="nucleotide sequence ID" value="NZ_QLMA01000005.1"/>
</dbReference>
<evidence type="ECO:0000313" key="3">
    <source>
        <dbReference type="Proteomes" id="UP000249819"/>
    </source>
</evidence>
<evidence type="ECO:0008006" key="4">
    <source>
        <dbReference type="Google" id="ProtNLM"/>
    </source>
</evidence>
<evidence type="ECO:0000313" key="2">
    <source>
        <dbReference type="EMBL" id="RAJ79952.1"/>
    </source>
</evidence>
<dbReference type="Proteomes" id="UP000249819">
    <property type="component" value="Unassembled WGS sequence"/>
</dbReference>
<feature type="transmembrane region" description="Helical" evidence="1">
    <location>
        <begin position="87"/>
        <end position="106"/>
    </location>
</feature>
<feature type="transmembrane region" description="Helical" evidence="1">
    <location>
        <begin position="118"/>
        <end position="137"/>
    </location>
</feature>
<keyword evidence="1" id="KW-1133">Transmembrane helix</keyword>
<accession>A0A327VWW1</accession>